<dbReference type="Proteomes" id="UP000036097">
    <property type="component" value="Unassembled WGS sequence"/>
</dbReference>
<dbReference type="Gene3D" id="3.30.450.330">
    <property type="match status" value="1"/>
</dbReference>
<comment type="function">
    <text evidence="16">Catalyzes cross-linking of the peptidoglycan cell wall at the division septum.</text>
</comment>
<dbReference type="RefSeq" id="WP_047878587.1">
    <property type="nucleotide sequence ID" value="NZ_LDOT01000011.1"/>
</dbReference>
<keyword evidence="12 16" id="KW-0472">Membrane</keyword>
<dbReference type="Gene3D" id="3.90.1310.10">
    <property type="entry name" value="Penicillin-binding protein 2a (Domain 2)"/>
    <property type="match status" value="1"/>
</dbReference>
<dbReference type="EC" id="3.4.16.4" evidence="16"/>
<keyword evidence="13 16" id="KW-0717">Septation</keyword>
<reference evidence="19 20" key="1">
    <citation type="submission" date="2015-05" db="EMBL/GenBank/DDBJ databases">
        <title>Photobacterium galathea sp. nov.</title>
        <authorList>
            <person name="Machado H."/>
            <person name="Gram L."/>
        </authorList>
    </citation>
    <scope>NUCLEOTIDE SEQUENCE [LARGE SCALE GENOMIC DNA]</scope>
    <source>
        <strain evidence="19 20">CGMCC 1.12159</strain>
    </source>
</reference>
<evidence type="ECO:0000256" key="10">
    <source>
        <dbReference type="ARBA" id="ARBA00022984"/>
    </source>
</evidence>
<dbReference type="InterPro" id="IPR005311">
    <property type="entry name" value="PBP_dimer"/>
</dbReference>
<dbReference type="GO" id="GO:0000917">
    <property type="term" value="P:division septum assembly"/>
    <property type="evidence" value="ECO:0007669"/>
    <property type="project" value="UniProtKB-KW"/>
</dbReference>
<comment type="subcellular location">
    <subcellularLocation>
        <location evidence="1">Membrane</location>
    </subcellularLocation>
</comment>
<sequence length="593" mass="64367">MIKLTKNAKRDGKQNQRKPKAPPVFIPWRFNIIFGFVVLALLALVARAAYIQVLEPGKLIQEGDMRSLRVKALPSARGIISDRNGEPLAVSVPVQAVWADPVTIFKDKALDEKARWYALADVLGLDREKLIERIEANKQRRFIYLQRQVSPAMASYVNKLKLPGIGLKDESRRFYPASEVSAHLIGVTGIDSHGLEGVERTYDGWLTGEPGRRTVRKDRYGRVVENISLKKREPGKPLSLSIDQRLQAVAYRAVKQAVADYQATSATVVMADVRTGEILAMVNAPSYNPNNREQLQSFRMRNRSITDAMEPGSTIKPFVVLAAMENGVADEDTIIDTGNGLMQIGGSRVRDVSRVGKANLARILQKSSNIGVSKLSLAMPIDAVLGMYSSVGLGDPSGINLIGEAQGFFPDRTRWSDFERATLAFGYGISVTPIQLLRAYATLGAMGVNRPLSILKTEEVVPGRQVVSAANTRKLLDMMETVTQKGGSAVRAAVPGYRVGAKTGTAKKAVAGGYSDEYVAMTAGIAPISSPRLAMVVVVNEPQGDKYYGGAIAAPIFADVMESALQILNIPPDAGSKDELEIVNHKGGSHVDN</sequence>
<dbReference type="OrthoDB" id="9789078at2"/>
<dbReference type="AlphaFoldDB" id="A0A0J1H355"/>
<evidence type="ECO:0000256" key="3">
    <source>
        <dbReference type="ARBA" id="ARBA00022519"/>
    </source>
</evidence>
<comment type="similarity">
    <text evidence="16">Belongs to the transpeptidase family. FtsI subfamily.</text>
</comment>
<keyword evidence="15 16" id="KW-0961">Cell wall biogenesis/degradation</keyword>
<keyword evidence="5 16" id="KW-0121">Carboxypeptidase</keyword>
<evidence type="ECO:0000256" key="5">
    <source>
        <dbReference type="ARBA" id="ARBA00022645"/>
    </source>
</evidence>
<evidence type="ECO:0000313" key="19">
    <source>
        <dbReference type="EMBL" id="KLV06213.1"/>
    </source>
</evidence>
<comment type="pathway">
    <text evidence="16">Cell wall biogenesis; peptidoglycan biosynthesis.</text>
</comment>
<dbReference type="InterPro" id="IPR036138">
    <property type="entry name" value="PBP_dimer_sf"/>
</dbReference>
<evidence type="ECO:0000256" key="2">
    <source>
        <dbReference type="ARBA" id="ARBA00022475"/>
    </source>
</evidence>
<organism evidence="19 20">
    <name type="scientific">Photobacterium aquae</name>
    <dbReference type="NCBI Taxonomy" id="1195763"/>
    <lineage>
        <taxon>Bacteria</taxon>
        <taxon>Pseudomonadati</taxon>
        <taxon>Pseudomonadota</taxon>
        <taxon>Gammaproteobacteria</taxon>
        <taxon>Vibrionales</taxon>
        <taxon>Vibrionaceae</taxon>
        <taxon>Photobacterium</taxon>
    </lineage>
</organism>
<gene>
    <name evidence="16" type="primary">ftsI</name>
    <name evidence="19" type="ORF">ABT56_09205</name>
</gene>
<dbReference type="Gene3D" id="3.40.710.10">
    <property type="entry name" value="DD-peptidase/beta-lactamase superfamily"/>
    <property type="match status" value="1"/>
</dbReference>
<evidence type="ECO:0000256" key="11">
    <source>
        <dbReference type="ARBA" id="ARBA00022989"/>
    </source>
</evidence>
<dbReference type="GO" id="GO:0071555">
    <property type="term" value="P:cell wall organization"/>
    <property type="evidence" value="ECO:0007669"/>
    <property type="project" value="UniProtKB-KW"/>
</dbReference>
<dbReference type="InterPro" id="IPR037532">
    <property type="entry name" value="FtsI_transpept"/>
</dbReference>
<evidence type="ECO:0000256" key="6">
    <source>
        <dbReference type="ARBA" id="ARBA00022670"/>
    </source>
</evidence>
<dbReference type="InterPro" id="IPR001460">
    <property type="entry name" value="PCN-bd_Tpept"/>
</dbReference>
<evidence type="ECO:0000259" key="18">
    <source>
        <dbReference type="Pfam" id="PF03717"/>
    </source>
</evidence>
<evidence type="ECO:0000256" key="14">
    <source>
        <dbReference type="ARBA" id="ARBA00023306"/>
    </source>
</evidence>
<dbReference type="HAMAP" id="MF_02080">
    <property type="entry name" value="FtsI_transpept"/>
    <property type="match status" value="1"/>
</dbReference>
<comment type="catalytic activity">
    <reaction evidence="16">
        <text>Preferential cleavage: (Ac)2-L-Lys-D-Ala-|-D-Ala. Also transpeptidation of peptidyl-alanyl moieties that are N-acyl substituents of D-alanine.</text>
        <dbReference type="EC" id="3.4.16.4"/>
    </reaction>
</comment>
<dbReference type="GO" id="GO:0009002">
    <property type="term" value="F:serine-type D-Ala-D-Ala carboxypeptidase activity"/>
    <property type="evidence" value="ECO:0007669"/>
    <property type="project" value="UniProtKB-UniRule"/>
</dbReference>
<evidence type="ECO:0000256" key="7">
    <source>
        <dbReference type="ARBA" id="ARBA00022692"/>
    </source>
</evidence>
<feature type="active site" description="Acyl-ester intermediate" evidence="16">
    <location>
        <position position="313"/>
    </location>
</feature>
<dbReference type="EMBL" id="LDOT01000011">
    <property type="protein sequence ID" value="KLV06213.1"/>
    <property type="molecule type" value="Genomic_DNA"/>
</dbReference>
<keyword evidence="9 16" id="KW-0133">Cell shape</keyword>
<dbReference type="InterPro" id="IPR050515">
    <property type="entry name" value="Beta-lactam/transpept"/>
</dbReference>
<dbReference type="GO" id="GO:0043093">
    <property type="term" value="P:FtsZ-dependent cytokinesis"/>
    <property type="evidence" value="ECO:0007669"/>
    <property type="project" value="UniProtKB-UniRule"/>
</dbReference>
<keyword evidence="6 16" id="KW-0645">Protease</keyword>
<evidence type="ECO:0000256" key="1">
    <source>
        <dbReference type="ARBA" id="ARBA00004370"/>
    </source>
</evidence>
<keyword evidence="14 16" id="KW-0131">Cell cycle</keyword>
<dbReference type="PATRIC" id="fig|1195763.3.peg.1954"/>
<feature type="domain" description="Penicillin-binding protein dimerisation" evidence="18">
    <location>
        <begin position="74"/>
        <end position="227"/>
    </location>
</feature>
<dbReference type="SUPFAM" id="SSF56601">
    <property type="entry name" value="beta-lactamase/transpeptidase-like"/>
    <property type="match status" value="1"/>
</dbReference>
<keyword evidence="3 16" id="KW-0997">Cell inner membrane</keyword>
<dbReference type="Pfam" id="PF03717">
    <property type="entry name" value="PBP_dimer"/>
    <property type="match status" value="1"/>
</dbReference>
<dbReference type="GO" id="GO:0008955">
    <property type="term" value="F:peptidoglycan glycosyltransferase activity"/>
    <property type="evidence" value="ECO:0007669"/>
    <property type="project" value="InterPro"/>
</dbReference>
<dbReference type="GO" id="GO:0008658">
    <property type="term" value="F:penicillin binding"/>
    <property type="evidence" value="ECO:0007669"/>
    <property type="project" value="InterPro"/>
</dbReference>
<dbReference type="SUPFAM" id="SSF56519">
    <property type="entry name" value="Penicillin binding protein dimerisation domain"/>
    <property type="match status" value="1"/>
</dbReference>
<evidence type="ECO:0000256" key="15">
    <source>
        <dbReference type="ARBA" id="ARBA00023316"/>
    </source>
</evidence>
<dbReference type="PANTHER" id="PTHR30627">
    <property type="entry name" value="PEPTIDOGLYCAN D,D-TRANSPEPTIDASE"/>
    <property type="match status" value="1"/>
</dbReference>
<dbReference type="GO" id="GO:0006508">
    <property type="term" value="P:proteolysis"/>
    <property type="evidence" value="ECO:0007669"/>
    <property type="project" value="UniProtKB-KW"/>
</dbReference>
<evidence type="ECO:0000256" key="13">
    <source>
        <dbReference type="ARBA" id="ARBA00023210"/>
    </source>
</evidence>
<dbReference type="UniPathway" id="UPA00219"/>
<evidence type="ECO:0000313" key="20">
    <source>
        <dbReference type="Proteomes" id="UP000036097"/>
    </source>
</evidence>
<feature type="domain" description="Penicillin-binding protein transpeptidase" evidence="17">
    <location>
        <begin position="267"/>
        <end position="562"/>
    </location>
</feature>
<dbReference type="InterPro" id="IPR012338">
    <property type="entry name" value="Beta-lactam/transpept-like"/>
</dbReference>
<keyword evidence="2 16" id="KW-1003">Cell membrane</keyword>
<name>A0A0J1H355_9GAMM</name>
<dbReference type="Pfam" id="PF00905">
    <property type="entry name" value="Transpeptidase"/>
    <property type="match status" value="1"/>
</dbReference>
<keyword evidence="20" id="KW-1185">Reference proteome</keyword>
<keyword evidence="7 16" id="KW-0812">Transmembrane</keyword>
<dbReference type="GO" id="GO:0009252">
    <property type="term" value="P:peptidoglycan biosynthetic process"/>
    <property type="evidence" value="ECO:0007669"/>
    <property type="project" value="UniProtKB-UniRule"/>
</dbReference>
<accession>A0A0J1H355</accession>
<dbReference type="GO" id="GO:0005886">
    <property type="term" value="C:plasma membrane"/>
    <property type="evidence" value="ECO:0007669"/>
    <property type="project" value="UniProtKB-UniRule"/>
</dbReference>
<evidence type="ECO:0000256" key="9">
    <source>
        <dbReference type="ARBA" id="ARBA00022960"/>
    </source>
</evidence>
<keyword evidence="10 16" id="KW-0573">Peptidoglycan synthesis</keyword>
<dbReference type="GO" id="GO:0008360">
    <property type="term" value="P:regulation of cell shape"/>
    <property type="evidence" value="ECO:0007669"/>
    <property type="project" value="UniProtKB-KW"/>
</dbReference>
<dbReference type="PANTHER" id="PTHR30627:SF1">
    <property type="entry name" value="PEPTIDOGLYCAN D,D-TRANSPEPTIDASE FTSI"/>
    <property type="match status" value="1"/>
</dbReference>
<keyword evidence="8 16" id="KW-0378">Hydrolase</keyword>
<keyword evidence="11 16" id="KW-1133">Transmembrane helix</keyword>
<proteinExistence type="inferred from homology"/>
<dbReference type="STRING" id="1195763.ABT56_09205"/>
<evidence type="ECO:0000256" key="12">
    <source>
        <dbReference type="ARBA" id="ARBA00023136"/>
    </source>
</evidence>
<evidence type="ECO:0000256" key="4">
    <source>
        <dbReference type="ARBA" id="ARBA00022618"/>
    </source>
</evidence>
<protein>
    <recommendedName>
        <fullName evidence="16">Peptidoglycan D,D-transpeptidase FtsI</fullName>
        <ecNumber evidence="16">3.4.16.4</ecNumber>
    </recommendedName>
    <alternativeName>
        <fullName evidence="16">Penicillin-binding protein 3</fullName>
        <shortName evidence="16">PBP-3</shortName>
    </alternativeName>
</protein>
<evidence type="ECO:0000259" key="17">
    <source>
        <dbReference type="Pfam" id="PF00905"/>
    </source>
</evidence>
<evidence type="ECO:0000256" key="16">
    <source>
        <dbReference type="HAMAP-Rule" id="MF_02080"/>
    </source>
</evidence>
<comment type="caution">
    <text evidence="19">The sequence shown here is derived from an EMBL/GenBank/DDBJ whole genome shotgun (WGS) entry which is preliminary data.</text>
</comment>
<evidence type="ECO:0000256" key="8">
    <source>
        <dbReference type="ARBA" id="ARBA00022801"/>
    </source>
</evidence>
<keyword evidence="4 16" id="KW-0132">Cell division</keyword>